<proteinExistence type="inferred from homology"/>
<dbReference type="InterPro" id="IPR015894">
    <property type="entry name" value="Guanylate-bd_N"/>
</dbReference>
<dbReference type="Gene3D" id="3.40.50.300">
    <property type="entry name" value="P-loop containing nucleotide triphosphate hydrolases"/>
    <property type="match status" value="1"/>
</dbReference>
<comment type="caution">
    <text evidence="6">The sequence shown here is derived from an EMBL/GenBank/DDBJ whole genome shotgun (WGS) entry which is preliminary data.</text>
</comment>
<sequence length="365" mass="40506">MPITQVAFPLDSVLMASAPALAAPLPFVTLAADGSFEVCEEAAAYLRQIRGDVAVVAIAGLYRTGKSFLLNLLLGRETRDLFDVGATVNACTKGVWIWGQPVASTNFKHLSKDTTVLFMDTEGLGSTQRSQTQDTRIFALALLLSSMFIYNSRGVIDASAIEDLSLVVNLTKYIQAKAHAEEDGSDLSMFFPDFLWVVRDFTLQLEEEGRKVTSREYFESALKQQPPLTDEIVQKNKIRSLLSTFFPSRDCVTMVRPLTDEALLRDLIRQPYESLRPEFREQMDVLKKKLATELKPKTMMSKVLNGAMLVSLTENYVAAFNSGSSPVISSVWDRVLESQCDEALDSAKQVFQDTLKDAVAEKTST</sequence>
<organism evidence="6 7">
    <name type="scientific">Phytophthora lilii</name>
    <dbReference type="NCBI Taxonomy" id="2077276"/>
    <lineage>
        <taxon>Eukaryota</taxon>
        <taxon>Sar</taxon>
        <taxon>Stramenopiles</taxon>
        <taxon>Oomycota</taxon>
        <taxon>Peronosporomycetes</taxon>
        <taxon>Peronosporales</taxon>
        <taxon>Peronosporaceae</taxon>
        <taxon>Phytophthora</taxon>
    </lineage>
</organism>
<dbReference type="Pfam" id="PF02841">
    <property type="entry name" value="GBP_C"/>
    <property type="match status" value="1"/>
</dbReference>
<evidence type="ECO:0000256" key="3">
    <source>
        <dbReference type="ARBA" id="ARBA00023134"/>
    </source>
</evidence>
<keyword evidence="7" id="KW-1185">Reference proteome</keyword>
<dbReference type="InterPro" id="IPR027417">
    <property type="entry name" value="P-loop_NTPase"/>
</dbReference>
<reference evidence="6" key="1">
    <citation type="submission" date="2023-04" db="EMBL/GenBank/DDBJ databases">
        <title>Phytophthora lilii NBRC 32176.</title>
        <authorList>
            <person name="Ichikawa N."/>
            <person name="Sato H."/>
            <person name="Tonouchi N."/>
        </authorList>
    </citation>
    <scope>NUCLEOTIDE SEQUENCE</scope>
    <source>
        <strain evidence="6">NBRC 32176</strain>
    </source>
</reference>
<dbReference type="SUPFAM" id="SSF48340">
    <property type="entry name" value="Interferon-induced guanylate-binding protein 1 (GBP1), C-terminal domain"/>
    <property type="match status" value="1"/>
</dbReference>
<dbReference type="PANTHER" id="PTHR10751">
    <property type="entry name" value="GUANYLATE BINDING PROTEIN"/>
    <property type="match status" value="1"/>
</dbReference>
<keyword evidence="2" id="KW-0378">Hydrolase</keyword>
<dbReference type="InterPro" id="IPR030386">
    <property type="entry name" value="G_GB1_RHD3_dom"/>
</dbReference>
<name>A0A9W6WV90_9STRA</name>
<evidence type="ECO:0000313" key="7">
    <source>
        <dbReference type="Proteomes" id="UP001165083"/>
    </source>
</evidence>
<evidence type="ECO:0000256" key="2">
    <source>
        <dbReference type="ARBA" id="ARBA00022801"/>
    </source>
</evidence>
<feature type="domain" description="GB1/RHD3-type G" evidence="5">
    <location>
        <begin position="50"/>
        <end position="325"/>
    </location>
</feature>
<dbReference type="GO" id="GO:0005525">
    <property type="term" value="F:GTP binding"/>
    <property type="evidence" value="ECO:0007669"/>
    <property type="project" value="UniProtKB-KW"/>
</dbReference>
<dbReference type="Gene3D" id="1.20.1000.10">
    <property type="entry name" value="Guanylate-binding protein, C-terminal domain"/>
    <property type="match status" value="1"/>
</dbReference>
<dbReference type="Proteomes" id="UP001165083">
    <property type="component" value="Unassembled WGS sequence"/>
</dbReference>
<dbReference type="SUPFAM" id="SSF52540">
    <property type="entry name" value="P-loop containing nucleoside triphosphate hydrolases"/>
    <property type="match status" value="1"/>
</dbReference>
<dbReference type="CDD" id="cd01851">
    <property type="entry name" value="GBP"/>
    <property type="match status" value="1"/>
</dbReference>
<dbReference type="AlphaFoldDB" id="A0A9W6WV90"/>
<dbReference type="InterPro" id="IPR036543">
    <property type="entry name" value="Guanylate-bd_C_sf"/>
</dbReference>
<evidence type="ECO:0000256" key="1">
    <source>
        <dbReference type="ARBA" id="ARBA00022741"/>
    </source>
</evidence>
<evidence type="ECO:0000313" key="6">
    <source>
        <dbReference type="EMBL" id="GMF18798.1"/>
    </source>
</evidence>
<dbReference type="Pfam" id="PF02263">
    <property type="entry name" value="GBP"/>
    <property type="match status" value="1"/>
</dbReference>
<gene>
    <name evidence="6" type="ORF">Plil01_000708900</name>
</gene>
<dbReference type="FunFam" id="3.40.50.300:FF:001470">
    <property type="entry name" value="Interferon-induced guanylate-binding protein 1"/>
    <property type="match status" value="1"/>
</dbReference>
<comment type="similarity">
    <text evidence="4">Belongs to the TRAFAC class dynamin-like GTPase superfamily. GB1/RHD3 GTPase family.</text>
</comment>
<accession>A0A9W6WV90</accession>
<keyword evidence="3" id="KW-0342">GTP-binding</keyword>
<dbReference type="InterPro" id="IPR003191">
    <property type="entry name" value="Guanylate-bd/ATL_C"/>
</dbReference>
<keyword evidence="1" id="KW-0547">Nucleotide-binding</keyword>
<dbReference type="PROSITE" id="PS51715">
    <property type="entry name" value="G_GB1_RHD3"/>
    <property type="match status" value="1"/>
</dbReference>
<evidence type="ECO:0000256" key="4">
    <source>
        <dbReference type="PROSITE-ProRule" id="PRU01052"/>
    </source>
</evidence>
<dbReference type="OrthoDB" id="2135133at2759"/>
<dbReference type="EMBL" id="BSXW01000327">
    <property type="protein sequence ID" value="GMF18798.1"/>
    <property type="molecule type" value="Genomic_DNA"/>
</dbReference>
<evidence type="ECO:0000259" key="5">
    <source>
        <dbReference type="PROSITE" id="PS51715"/>
    </source>
</evidence>
<dbReference type="GO" id="GO:0003924">
    <property type="term" value="F:GTPase activity"/>
    <property type="evidence" value="ECO:0007669"/>
    <property type="project" value="InterPro"/>
</dbReference>
<protein>
    <submittedName>
        <fullName evidence="6">Unnamed protein product</fullName>
    </submittedName>
</protein>